<dbReference type="Proteomes" id="UP001239083">
    <property type="component" value="Unassembled WGS sequence"/>
</dbReference>
<reference evidence="3 4" key="1">
    <citation type="submission" date="2023-07" db="EMBL/GenBank/DDBJ databases">
        <title>Comparative genomics of wheat-associated soil bacteria to identify genetic determinants of phenazine resistance.</title>
        <authorList>
            <person name="Mouncey N."/>
        </authorList>
    </citation>
    <scope>NUCLEOTIDE SEQUENCE [LARGE SCALE GENOMIC DNA]</scope>
    <source>
        <strain evidence="3 4">V3I3</strain>
    </source>
</reference>
<sequence>MAGKSGTNGGELEARIAELEAENAALRAGAVTVETAGVGRADAAASVAPIRERRRWGRTAAAIVLVVVGLLLAPVAVISAWARLELVDTERFVATFAPLAEEPAVQEYIGAQATAAIEEQVDIPGLTKDVFDGIKSLDLPPRAADALTLLEAPAAQGLQQLVAGVVDRVVTSEAFADVWAAALRATHTQFIAAVQGDPDAVLAIDGEGAISVQLGPIIAEVKQRLIDQGVGFASAIPEVDRSIVIAQDDAFVLIRTLYTLAVAVGTWLPWIVLLLLAAGVLVAKRRSNALVWTAGGLALTMAALAAGIGIGRAFFIGTVSPSIMPSDTAEVVYDGLLELMLSTILALIVLSVSVALIAWFSGPSRPARAVRGFADSGFSSVRRSAASHGVTTGRFGIWLDRWRGFAYAAIAVVASVAVLLSRPVTTGMIVTTVILALIAVLLVELLRRPAEEVALADLEVVPVDVDAETSEVLVPAGGSLQGPDIEVQTPRTTARPAD</sequence>
<evidence type="ECO:0000313" key="4">
    <source>
        <dbReference type="Proteomes" id="UP001239083"/>
    </source>
</evidence>
<evidence type="ECO:0000256" key="1">
    <source>
        <dbReference type="SAM" id="MobiDB-lite"/>
    </source>
</evidence>
<feature type="transmembrane region" description="Helical" evidence="2">
    <location>
        <begin position="404"/>
        <end position="421"/>
    </location>
</feature>
<keyword evidence="2" id="KW-0812">Transmembrane</keyword>
<evidence type="ECO:0000256" key="2">
    <source>
        <dbReference type="SAM" id="Phobius"/>
    </source>
</evidence>
<feature type="transmembrane region" description="Helical" evidence="2">
    <location>
        <begin position="339"/>
        <end position="361"/>
    </location>
</feature>
<dbReference type="EMBL" id="JAUSYY010000001">
    <property type="protein sequence ID" value="MDQ0893159.1"/>
    <property type="molecule type" value="Genomic_DNA"/>
</dbReference>
<keyword evidence="2" id="KW-0472">Membrane</keyword>
<feature type="transmembrane region" description="Helical" evidence="2">
    <location>
        <begin position="257"/>
        <end position="283"/>
    </location>
</feature>
<comment type="caution">
    <text evidence="3">The sequence shown here is derived from an EMBL/GenBank/DDBJ whole genome shotgun (WGS) entry which is preliminary data.</text>
</comment>
<organism evidence="3 4">
    <name type="scientific">Agromyces ramosus</name>
    <dbReference type="NCBI Taxonomy" id="33879"/>
    <lineage>
        <taxon>Bacteria</taxon>
        <taxon>Bacillati</taxon>
        <taxon>Actinomycetota</taxon>
        <taxon>Actinomycetes</taxon>
        <taxon>Micrococcales</taxon>
        <taxon>Microbacteriaceae</taxon>
        <taxon>Agromyces</taxon>
    </lineage>
</organism>
<accession>A0ABU0R507</accession>
<keyword evidence="2" id="KW-1133">Transmembrane helix</keyword>
<gene>
    <name evidence="3" type="ORF">QFZ26_000714</name>
</gene>
<feature type="region of interest" description="Disordered" evidence="1">
    <location>
        <begin position="477"/>
        <end position="498"/>
    </location>
</feature>
<feature type="transmembrane region" description="Helical" evidence="2">
    <location>
        <begin position="290"/>
        <end position="319"/>
    </location>
</feature>
<feature type="transmembrane region" description="Helical" evidence="2">
    <location>
        <begin position="60"/>
        <end position="82"/>
    </location>
</feature>
<evidence type="ECO:0008006" key="5">
    <source>
        <dbReference type="Google" id="ProtNLM"/>
    </source>
</evidence>
<feature type="transmembrane region" description="Helical" evidence="2">
    <location>
        <begin position="427"/>
        <end position="446"/>
    </location>
</feature>
<keyword evidence="4" id="KW-1185">Reference proteome</keyword>
<protein>
    <recommendedName>
        <fullName evidence="5">Integral membrane protein</fullName>
    </recommendedName>
</protein>
<name>A0ABU0R507_9MICO</name>
<evidence type="ECO:0000313" key="3">
    <source>
        <dbReference type="EMBL" id="MDQ0893159.1"/>
    </source>
</evidence>
<proteinExistence type="predicted"/>
<dbReference type="RefSeq" id="WP_307039369.1">
    <property type="nucleotide sequence ID" value="NZ_JAUSYY010000001.1"/>
</dbReference>